<dbReference type="AlphaFoldDB" id="A0A558A7H2"/>
<proteinExistence type="predicted"/>
<gene>
    <name evidence="2" type="ORF">FNH06_21520</name>
</gene>
<feature type="transmembrane region" description="Helical" evidence="1">
    <location>
        <begin position="154"/>
        <end position="174"/>
    </location>
</feature>
<reference evidence="2 3" key="1">
    <citation type="submission" date="2019-07" db="EMBL/GenBank/DDBJ databases">
        <title>New species of Amycolatopsis and Streptomyces.</title>
        <authorList>
            <person name="Duangmal K."/>
            <person name="Teo W.F.A."/>
            <person name="Lipun K."/>
        </authorList>
    </citation>
    <scope>NUCLEOTIDE SEQUENCE [LARGE SCALE GENOMIC DNA]</scope>
    <source>
        <strain evidence="2 3">JCM 30562</strain>
    </source>
</reference>
<evidence type="ECO:0000313" key="2">
    <source>
        <dbReference type="EMBL" id="TVT20213.1"/>
    </source>
</evidence>
<sequence length="187" mass="20628">MNYLRSFAPWIVYAAVATQLDWRYSALVGLLLSAGLVVWERRERRPWDSMVIELSAAVFFGLLAVFAFADPGSAASDQVVTMSSAWLALTAWGSLVIGRPFTLGIARQMVQPQLWRNPLFRRTNVVITAVWASAFTIEALALGFLLAFAPHATAAVVTFKVAGFAVPVLFTIRYPRIVRARALKEPA</sequence>
<keyword evidence="3" id="KW-1185">Reference proteome</keyword>
<accession>A0A558A7H2</accession>
<feature type="transmembrane region" description="Helical" evidence="1">
    <location>
        <begin position="125"/>
        <end position="148"/>
    </location>
</feature>
<keyword evidence="1" id="KW-0812">Transmembrane</keyword>
<feature type="transmembrane region" description="Helical" evidence="1">
    <location>
        <begin position="84"/>
        <end position="105"/>
    </location>
</feature>
<evidence type="ECO:0000313" key="3">
    <source>
        <dbReference type="Proteomes" id="UP000318578"/>
    </source>
</evidence>
<dbReference type="RefSeq" id="WP_144641650.1">
    <property type="nucleotide sequence ID" value="NZ_BNAX01000006.1"/>
</dbReference>
<protein>
    <recommendedName>
        <fullName evidence="4">DUF3159 domain-containing protein</fullName>
    </recommendedName>
</protein>
<keyword evidence="1" id="KW-0472">Membrane</keyword>
<evidence type="ECO:0000256" key="1">
    <source>
        <dbReference type="SAM" id="Phobius"/>
    </source>
</evidence>
<comment type="caution">
    <text evidence="2">The sequence shown here is derived from an EMBL/GenBank/DDBJ whole genome shotgun (WGS) entry which is preliminary data.</text>
</comment>
<feature type="transmembrane region" description="Helical" evidence="1">
    <location>
        <begin position="51"/>
        <end position="69"/>
    </location>
</feature>
<dbReference type="Proteomes" id="UP000318578">
    <property type="component" value="Unassembled WGS sequence"/>
</dbReference>
<evidence type="ECO:0008006" key="4">
    <source>
        <dbReference type="Google" id="ProtNLM"/>
    </source>
</evidence>
<organism evidence="2 3">
    <name type="scientific">Amycolatopsis acidiphila</name>
    <dbReference type="NCBI Taxonomy" id="715473"/>
    <lineage>
        <taxon>Bacteria</taxon>
        <taxon>Bacillati</taxon>
        <taxon>Actinomycetota</taxon>
        <taxon>Actinomycetes</taxon>
        <taxon>Pseudonocardiales</taxon>
        <taxon>Pseudonocardiaceae</taxon>
        <taxon>Amycolatopsis</taxon>
    </lineage>
</organism>
<dbReference type="OrthoDB" id="3870305at2"/>
<name>A0A558A7H2_9PSEU</name>
<dbReference type="EMBL" id="VJZA01000038">
    <property type="protein sequence ID" value="TVT20213.1"/>
    <property type="molecule type" value="Genomic_DNA"/>
</dbReference>
<keyword evidence="1" id="KW-1133">Transmembrane helix</keyword>
<feature type="transmembrane region" description="Helical" evidence="1">
    <location>
        <begin position="22"/>
        <end position="39"/>
    </location>
</feature>